<evidence type="ECO:0000313" key="1">
    <source>
        <dbReference type="EMBL" id="RIA91963.1"/>
    </source>
</evidence>
<dbReference type="AlphaFoldDB" id="A0A397T1B7"/>
<reference evidence="1 2" key="1">
    <citation type="submission" date="2018-06" db="EMBL/GenBank/DDBJ databases">
        <title>Comparative genomics reveals the genomic features of Rhizophagus irregularis, R. cerebriforme, R. diaphanum and Gigaspora rosea, and their symbiotic lifestyle signature.</title>
        <authorList>
            <person name="Morin E."/>
            <person name="San Clemente H."/>
            <person name="Chen E.C.H."/>
            <person name="De La Providencia I."/>
            <person name="Hainaut M."/>
            <person name="Kuo A."/>
            <person name="Kohler A."/>
            <person name="Murat C."/>
            <person name="Tang N."/>
            <person name="Roy S."/>
            <person name="Loubradou J."/>
            <person name="Henrissat B."/>
            <person name="Grigoriev I.V."/>
            <person name="Corradi N."/>
            <person name="Roux C."/>
            <person name="Martin F.M."/>
        </authorList>
    </citation>
    <scope>NUCLEOTIDE SEQUENCE [LARGE SCALE GENOMIC DNA]</scope>
    <source>
        <strain evidence="1 2">DAOM 227022</strain>
    </source>
</reference>
<dbReference type="EMBL" id="QKYT01000138">
    <property type="protein sequence ID" value="RIA91963.1"/>
    <property type="molecule type" value="Genomic_DNA"/>
</dbReference>
<name>A0A397T1B7_9GLOM</name>
<gene>
    <name evidence="1" type="ORF">C1645_736726</name>
</gene>
<sequence>MWEISSRHPPFLKFENDYDLAMKTINGMRPKIVPGTPSDYKLMEQCWDANPTKRPDIYHGQKTQPKKYTYNTMKLNQYTYTTNEDEINNNSNLHSKEQDNLEIPDDKMDIKLKRRLFI</sequence>
<evidence type="ECO:0008006" key="3">
    <source>
        <dbReference type="Google" id="ProtNLM"/>
    </source>
</evidence>
<organism evidence="1 2">
    <name type="scientific">Glomus cerebriforme</name>
    <dbReference type="NCBI Taxonomy" id="658196"/>
    <lineage>
        <taxon>Eukaryota</taxon>
        <taxon>Fungi</taxon>
        <taxon>Fungi incertae sedis</taxon>
        <taxon>Mucoromycota</taxon>
        <taxon>Glomeromycotina</taxon>
        <taxon>Glomeromycetes</taxon>
        <taxon>Glomerales</taxon>
        <taxon>Glomeraceae</taxon>
        <taxon>Glomus</taxon>
    </lineage>
</organism>
<dbReference type="Gene3D" id="1.10.510.10">
    <property type="entry name" value="Transferase(Phosphotransferase) domain 1"/>
    <property type="match status" value="1"/>
</dbReference>
<dbReference type="SUPFAM" id="SSF56112">
    <property type="entry name" value="Protein kinase-like (PK-like)"/>
    <property type="match status" value="1"/>
</dbReference>
<dbReference type="STRING" id="658196.A0A397T1B7"/>
<comment type="caution">
    <text evidence="1">The sequence shown here is derived from an EMBL/GenBank/DDBJ whole genome shotgun (WGS) entry which is preliminary data.</text>
</comment>
<dbReference type="OrthoDB" id="2380154at2759"/>
<protein>
    <recommendedName>
        <fullName evidence="3">Serine-threonine/tyrosine-protein kinase catalytic domain-containing protein</fullName>
    </recommendedName>
</protein>
<proteinExistence type="predicted"/>
<dbReference type="InterPro" id="IPR011009">
    <property type="entry name" value="Kinase-like_dom_sf"/>
</dbReference>
<evidence type="ECO:0000313" key="2">
    <source>
        <dbReference type="Proteomes" id="UP000265703"/>
    </source>
</evidence>
<accession>A0A397T1B7</accession>
<keyword evidence="2" id="KW-1185">Reference proteome</keyword>
<dbReference type="Proteomes" id="UP000265703">
    <property type="component" value="Unassembled WGS sequence"/>
</dbReference>